<name>A0A812W809_SYMPI</name>
<proteinExistence type="predicted"/>
<gene>
    <name evidence="2" type="ORF">SPIL2461_LOCUS17935</name>
</gene>
<sequence>MCQRALCHLIILGMLYHWQADVLPTRLFACSASRRKKVITPQRDGLSELQLETFQTERCFGIAVDTNLDACRAHVLLLASCDEVYKFPLDSLDPVHWDILAKVLNDKSCVKAGVGLAQKMEPLLATFPNICFEAWVDLAEYLWVNSVTTGRLSLDSMCRWLLRRPPDLGAGLEAPDCRKLWPRVKGLVCLRQIQDGLGRVD</sequence>
<accession>A0A812W809</accession>
<evidence type="ECO:0000256" key="1">
    <source>
        <dbReference type="SAM" id="SignalP"/>
    </source>
</evidence>
<feature type="signal peptide" evidence="1">
    <location>
        <begin position="1"/>
        <end position="20"/>
    </location>
</feature>
<keyword evidence="1" id="KW-0732">Signal</keyword>
<dbReference type="AlphaFoldDB" id="A0A812W809"/>
<dbReference type="InterPro" id="IPR012337">
    <property type="entry name" value="RNaseH-like_sf"/>
</dbReference>
<evidence type="ECO:0000313" key="3">
    <source>
        <dbReference type="Proteomes" id="UP000649617"/>
    </source>
</evidence>
<evidence type="ECO:0000313" key="2">
    <source>
        <dbReference type="EMBL" id="CAE7661149.1"/>
    </source>
</evidence>
<comment type="caution">
    <text evidence="2">The sequence shown here is derived from an EMBL/GenBank/DDBJ whole genome shotgun (WGS) entry which is preliminary data.</text>
</comment>
<dbReference type="SUPFAM" id="SSF53098">
    <property type="entry name" value="Ribonuclease H-like"/>
    <property type="match status" value="1"/>
</dbReference>
<protein>
    <recommendedName>
        <fullName evidence="4">3'-5' exonuclease domain-containing protein</fullName>
    </recommendedName>
</protein>
<dbReference type="InterPro" id="IPR036397">
    <property type="entry name" value="RNaseH_sf"/>
</dbReference>
<feature type="chain" id="PRO_5032902219" description="3'-5' exonuclease domain-containing protein" evidence="1">
    <location>
        <begin position="21"/>
        <end position="201"/>
    </location>
</feature>
<organism evidence="2 3">
    <name type="scientific">Symbiodinium pilosum</name>
    <name type="common">Dinoflagellate</name>
    <dbReference type="NCBI Taxonomy" id="2952"/>
    <lineage>
        <taxon>Eukaryota</taxon>
        <taxon>Sar</taxon>
        <taxon>Alveolata</taxon>
        <taxon>Dinophyceae</taxon>
        <taxon>Suessiales</taxon>
        <taxon>Symbiodiniaceae</taxon>
        <taxon>Symbiodinium</taxon>
    </lineage>
</organism>
<dbReference type="GO" id="GO:0003676">
    <property type="term" value="F:nucleic acid binding"/>
    <property type="evidence" value="ECO:0007669"/>
    <property type="project" value="InterPro"/>
</dbReference>
<dbReference type="Gene3D" id="3.30.420.10">
    <property type="entry name" value="Ribonuclease H-like superfamily/Ribonuclease H"/>
    <property type="match status" value="1"/>
</dbReference>
<evidence type="ECO:0008006" key="4">
    <source>
        <dbReference type="Google" id="ProtNLM"/>
    </source>
</evidence>
<reference evidence="2" key="1">
    <citation type="submission" date="2021-02" db="EMBL/GenBank/DDBJ databases">
        <authorList>
            <person name="Dougan E. K."/>
            <person name="Rhodes N."/>
            <person name="Thang M."/>
            <person name="Chan C."/>
        </authorList>
    </citation>
    <scope>NUCLEOTIDE SEQUENCE</scope>
</reference>
<dbReference type="EMBL" id="CAJNIZ010043480">
    <property type="protein sequence ID" value="CAE7661149.1"/>
    <property type="molecule type" value="Genomic_DNA"/>
</dbReference>
<dbReference type="Proteomes" id="UP000649617">
    <property type="component" value="Unassembled WGS sequence"/>
</dbReference>
<keyword evidence="3" id="KW-1185">Reference proteome</keyword>